<evidence type="ECO:0000256" key="3">
    <source>
        <dbReference type="ARBA" id="ARBA00022970"/>
    </source>
</evidence>
<feature type="domain" description="Leucine-binding protein" evidence="5">
    <location>
        <begin position="60"/>
        <end position="422"/>
    </location>
</feature>
<feature type="chain" id="PRO_5045290930" evidence="4">
    <location>
        <begin position="38"/>
        <end position="451"/>
    </location>
</feature>
<evidence type="ECO:0000259" key="5">
    <source>
        <dbReference type="Pfam" id="PF13458"/>
    </source>
</evidence>
<dbReference type="Gene3D" id="3.40.50.2300">
    <property type="match status" value="2"/>
</dbReference>
<gene>
    <name evidence="6" type="ORF">J3R73_004210</name>
</gene>
<evidence type="ECO:0000313" key="6">
    <source>
        <dbReference type="EMBL" id="MDQ0394418.1"/>
    </source>
</evidence>
<comment type="caution">
    <text evidence="6">The sequence shown here is derived from an EMBL/GenBank/DDBJ whole genome shotgun (WGS) entry which is preliminary data.</text>
</comment>
<accession>A0ABU0FIH8</accession>
<evidence type="ECO:0000313" key="7">
    <source>
        <dbReference type="Proteomes" id="UP001237448"/>
    </source>
</evidence>
<dbReference type="InterPro" id="IPR028082">
    <property type="entry name" value="Peripla_BP_I"/>
</dbReference>
<evidence type="ECO:0000256" key="2">
    <source>
        <dbReference type="ARBA" id="ARBA00022729"/>
    </source>
</evidence>
<dbReference type="PANTHER" id="PTHR30483:SF6">
    <property type="entry name" value="PERIPLASMIC BINDING PROTEIN OF ABC TRANSPORTER FOR NATURAL AMINO ACIDS"/>
    <property type="match status" value="1"/>
</dbReference>
<dbReference type="Proteomes" id="UP001237448">
    <property type="component" value="Unassembled WGS sequence"/>
</dbReference>
<dbReference type="PANTHER" id="PTHR30483">
    <property type="entry name" value="LEUCINE-SPECIFIC-BINDING PROTEIN"/>
    <property type="match status" value="1"/>
</dbReference>
<dbReference type="SUPFAM" id="SSF53822">
    <property type="entry name" value="Periplasmic binding protein-like I"/>
    <property type="match status" value="1"/>
</dbReference>
<keyword evidence="2 4" id="KW-0732">Signal</keyword>
<evidence type="ECO:0000256" key="1">
    <source>
        <dbReference type="ARBA" id="ARBA00010062"/>
    </source>
</evidence>
<keyword evidence="7" id="KW-1185">Reference proteome</keyword>
<dbReference type="Pfam" id="PF13458">
    <property type="entry name" value="Peripla_BP_6"/>
    <property type="match status" value="1"/>
</dbReference>
<dbReference type="RefSeq" id="WP_307431396.1">
    <property type="nucleotide sequence ID" value="NZ_JAUSVK010000001.1"/>
</dbReference>
<comment type="similarity">
    <text evidence="1">Belongs to the leucine-binding protein family.</text>
</comment>
<dbReference type="InterPro" id="IPR006311">
    <property type="entry name" value="TAT_signal"/>
</dbReference>
<keyword evidence="3" id="KW-0813">Transport</keyword>
<name>A0ABU0FIH8_9HYPH</name>
<protein>
    <submittedName>
        <fullName evidence="6">Branched-chain amino acid transport system substrate-binding protein</fullName>
    </submittedName>
</protein>
<sequence>MKKSSDHLPAAKALRRSLLMGAALLAGFAATTPAASAAEKAEPAPTVASLTTCTATAVKTIKIGVLAPFSAGGMAADANDIYNAATLAADELNAAGGVCGKDARYILTFDKGDTEGQRSDAVITAVRRLTSASDLHLIIAPYASTSNFEINLMAKAKMPYIISGGAEATKGIISKNPAGFPTVWSRVPDYGGYSTDLPPLLDKYLSEGKLAVPAKTVYIIGSDDPYGTTIATGLKDSFEKAGWKVVGTETVPFQSVTDWRTQLAHIRDVKPGAIVVTEWSPASDATFFNQFIEQPTDSLLFLQYAPVIPEFNQMTHNKATGVIFNMLGGAIDSRPDTKDITAKYTAKFGPGGYFSVAGYNDVHLYALCIAKGTDPADHLAMGDCIGKLDVDTPSGRIAFDPKTHLAKQGDDYMPTIFYQVDDKGGKYIISPDFVAQSPFKQPYWMTTKPKT</sequence>
<dbReference type="PROSITE" id="PS51318">
    <property type="entry name" value="TAT"/>
    <property type="match status" value="1"/>
</dbReference>
<dbReference type="InterPro" id="IPR051010">
    <property type="entry name" value="BCAA_transport"/>
</dbReference>
<proteinExistence type="inferred from homology"/>
<evidence type="ECO:0000256" key="4">
    <source>
        <dbReference type="SAM" id="SignalP"/>
    </source>
</evidence>
<organism evidence="6 7">
    <name type="scientific">Labrys monachus</name>
    <dbReference type="NCBI Taxonomy" id="217067"/>
    <lineage>
        <taxon>Bacteria</taxon>
        <taxon>Pseudomonadati</taxon>
        <taxon>Pseudomonadota</taxon>
        <taxon>Alphaproteobacteria</taxon>
        <taxon>Hyphomicrobiales</taxon>
        <taxon>Xanthobacteraceae</taxon>
        <taxon>Labrys</taxon>
    </lineage>
</organism>
<reference evidence="6 7" key="1">
    <citation type="submission" date="2023-07" db="EMBL/GenBank/DDBJ databases">
        <title>Genomic Encyclopedia of Type Strains, Phase IV (KMG-IV): sequencing the most valuable type-strain genomes for metagenomic binning, comparative biology and taxonomic classification.</title>
        <authorList>
            <person name="Goeker M."/>
        </authorList>
    </citation>
    <scope>NUCLEOTIDE SEQUENCE [LARGE SCALE GENOMIC DNA]</scope>
    <source>
        <strain evidence="6 7">DSM 5896</strain>
    </source>
</reference>
<keyword evidence="3" id="KW-0029">Amino-acid transport</keyword>
<feature type="signal peptide" evidence="4">
    <location>
        <begin position="1"/>
        <end position="37"/>
    </location>
</feature>
<dbReference type="InterPro" id="IPR028081">
    <property type="entry name" value="Leu-bd"/>
</dbReference>
<dbReference type="EMBL" id="JAUSVK010000001">
    <property type="protein sequence ID" value="MDQ0394418.1"/>
    <property type="molecule type" value="Genomic_DNA"/>
</dbReference>